<proteinExistence type="predicted"/>
<dbReference type="Proteomes" id="UP001374579">
    <property type="component" value="Unassembled WGS sequence"/>
</dbReference>
<organism evidence="2 3">
    <name type="scientific">Littorina saxatilis</name>
    <dbReference type="NCBI Taxonomy" id="31220"/>
    <lineage>
        <taxon>Eukaryota</taxon>
        <taxon>Metazoa</taxon>
        <taxon>Spiralia</taxon>
        <taxon>Lophotrochozoa</taxon>
        <taxon>Mollusca</taxon>
        <taxon>Gastropoda</taxon>
        <taxon>Caenogastropoda</taxon>
        <taxon>Littorinimorpha</taxon>
        <taxon>Littorinoidea</taxon>
        <taxon>Littorinidae</taxon>
        <taxon>Littorina</taxon>
    </lineage>
</organism>
<evidence type="ECO:0000313" key="3">
    <source>
        <dbReference type="Proteomes" id="UP001374579"/>
    </source>
</evidence>
<keyword evidence="1" id="KW-0732">Signal</keyword>
<evidence type="ECO:0000313" key="2">
    <source>
        <dbReference type="EMBL" id="KAK7105009.1"/>
    </source>
</evidence>
<feature type="chain" id="PRO_5042868367" evidence="1">
    <location>
        <begin position="18"/>
        <end position="252"/>
    </location>
</feature>
<keyword evidence="3" id="KW-1185">Reference proteome</keyword>
<accession>A0AAN9BHK2</accession>
<dbReference type="EMBL" id="JBAMIC010000008">
    <property type="protein sequence ID" value="KAK7105009.1"/>
    <property type="molecule type" value="Genomic_DNA"/>
</dbReference>
<evidence type="ECO:0000256" key="1">
    <source>
        <dbReference type="SAM" id="SignalP"/>
    </source>
</evidence>
<protein>
    <submittedName>
        <fullName evidence="2">Uncharacterized protein</fullName>
    </submittedName>
</protein>
<name>A0AAN9BHK2_9CAEN</name>
<reference evidence="2 3" key="1">
    <citation type="submission" date="2024-02" db="EMBL/GenBank/DDBJ databases">
        <title>Chromosome-scale genome assembly of the rough periwinkle Littorina saxatilis.</title>
        <authorList>
            <person name="De Jode A."/>
            <person name="Faria R."/>
            <person name="Formenti G."/>
            <person name="Sims Y."/>
            <person name="Smith T.P."/>
            <person name="Tracey A."/>
            <person name="Wood J.M.D."/>
            <person name="Zagrodzka Z.B."/>
            <person name="Johannesson K."/>
            <person name="Butlin R.K."/>
            <person name="Leder E.H."/>
        </authorList>
    </citation>
    <scope>NUCLEOTIDE SEQUENCE [LARGE SCALE GENOMIC DNA]</scope>
    <source>
        <strain evidence="2">Snail1</strain>
        <tissue evidence="2">Muscle</tissue>
    </source>
</reference>
<feature type="signal peptide" evidence="1">
    <location>
        <begin position="1"/>
        <end position="17"/>
    </location>
</feature>
<comment type="caution">
    <text evidence="2">The sequence shown here is derived from an EMBL/GenBank/DDBJ whole genome shotgun (WGS) entry which is preliminary data.</text>
</comment>
<dbReference type="AlphaFoldDB" id="A0AAN9BHK2"/>
<gene>
    <name evidence="2" type="ORF">V1264_019635</name>
</gene>
<sequence length="252" mass="28469">MKLLLLELLCLVAVASGRTRTPFPFSWTVEDITTTPTTTPLPIELTQESQDDFLVLAAVKNEDDLDPDEVQKLEKDGTVSTALKTVLAVSASSRTSLSRNNSGLPPAYQSAAKSSSVALFDKSSAKNEAKRIAVKPIVDPSGLYHCPHRTYLLRWFPLYKGGKLYETCFIPWATNQAITYAQCSTSTCPTRYWYSYPYYPYRRRRYGRCYVSCYVRMNITAYCVRLSPLSVSWKTITRNLPQACRCSTYSIK</sequence>